<evidence type="ECO:0000256" key="11">
    <source>
        <dbReference type="ARBA" id="ARBA00023163"/>
    </source>
</evidence>
<dbReference type="SMART" id="SM00558">
    <property type="entry name" value="JmjC"/>
    <property type="match status" value="1"/>
</dbReference>
<dbReference type="PANTHER" id="PTHR23123">
    <property type="entry name" value="PHD/F-BOX CONTAINING PROTEIN"/>
    <property type="match status" value="1"/>
</dbReference>
<evidence type="ECO:0000256" key="8">
    <source>
        <dbReference type="ARBA" id="ARBA00023002"/>
    </source>
</evidence>
<evidence type="ECO:0000256" key="10">
    <source>
        <dbReference type="ARBA" id="ARBA00023015"/>
    </source>
</evidence>
<reference evidence="17" key="1">
    <citation type="journal article" date="2020" name="Fungal Divers.">
        <title>Resolving the Mortierellaceae phylogeny through synthesis of multi-gene phylogenetics and phylogenomics.</title>
        <authorList>
            <person name="Vandepol N."/>
            <person name="Liber J."/>
            <person name="Desiro A."/>
            <person name="Na H."/>
            <person name="Kennedy M."/>
            <person name="Barry K."/>
            <person name="Grigoriev I.V."/>
            <person name="Miller A.N."/>
            <person name="O'Donnell K."/>
            <person name="Stajich J.E."/>
            <person name="Bonito G."/>
        </authorList>
    </citation>
    <scope>NUCLEOTIDE SEQUENCE</scope>
    <source>
        <strain evidence="17">NRRL 2769</strain>
    </source>
</reference>
<comment type="similarity">
    <text evidence="3">Belongs to the JHDM1 histone demethylase family.</text>
</comment>
<keyword evidence="5" id="KW-0479">Metal-binding</keyword>
<feature type="compositionally biased region" description="Polar residues" evidence="15">
    <location>
        <begin position="496"/>
        <end position="509"/>
    </location>
</feature>
<keyword evidence="12" id="KW-0539">Nucleus</keyword>
<evidence type="ECO:0000256" key="12">
    <source>
        <dbReference type="ARBA" id="ARBA00023242"/>
    </source>
</evidence>
<keyword evidence="9" id="KW-0408">Iron</keyword>
<comment type="cofactor">
    <cofactor evidence="1">
        <name>Fe(2+)</name>
        <dbReference type="ChEBI" id="CHEBI:29033"/>
    </cofactor>
</comment>
<gene>
    <name evidence="17" type="primary">JHD1</name>
    <name evidence="17" type="ORF">BGZ80_000738</name>
</gene>
<keyword evidence="10" id="KW-0805">Transcription regulation</keyword>
<dbReference type="PROSITE" id="PS51184">
    <property type="entry name" value="JMJC"/>
    <property type="match status" value="1"/>
</dbReference>
<organism evidence="17 18">
    <name type="scientific">Entomortierella chlamydospora</name>
    <dbReference type="NCBI Taxonomy" id="101097"/>
    <lineage>
        <taxon>Eukaryota</taxon>
        <taxon>Fungi</taxon>
        <taxon>Fungi incertae sedis</taxon>
        <taxon>Mucoromycota</taxon>
        <taxon>Mortierellomycotina</taxon>
        <taxon>Mortierellomycetes</taxon>
        <taxon>Mortierellales</taxon>
        <taxon>Mortierellaceae</taxon>
        <taxon>Entomortierella</taxon>
    </lineage>
</organism>
<evidence type="ECO:0000256" key="2">
    <source>
        <dbReference type="ARBA" id="ARBA00004123"/>
    </source>
</evidence>
<evidence type="ECO:0000256" key="7">
    <source>
        <dbReference type="ARBA" id="ARBA00022964"/>
    </source>
</evidence>
<feature type="compositionally biased region" description="Basic and acidic residues" evidence="15">
    <location>
        <begin position="446"/>
        <end position="455"/>
    </location>
</feature>
<keyword evidence="6" id="KW-0156">Chromatin regulator</keyword>
<dbReference type="GO" id="GO:0005634">
    <property type="term" value="C:nucleus"/>
    <property type="evidence" value="ECO:0007669"/>
    <property type="project" value="UniProtKB-SubCell"/>
</dbReference>
<evidence type="ECO:0000313" key="17">
    <source>
        <dbReference type="EMBL" id="KAG0022225.1"/>
    </source>
</evidence>
<dbReference type="Pfam" id="PF17811">
    <property type="entry name" value="JHD"/>
    <property type="match status" value="1"/>
</dbReference>
<sequence length="745" mass="83562">MSLKLLTNTIAQIVYPKLVLVPVCSDSAAVLIVAHLRKSSRRTGKINYADLVNGIVSHASKWRVLLESHQFLPDKFERLEGKDMTTEWLRTTGFKYPVVVKKDQDGTTNGLDMKMPSVGLTVDDVRDAVGPETPVEVIDVATQSELPDWNMASWADYFKAEDKERVYNVISLEISGTPLADQVQRPKVVRELDWIENFWPKALMATEFPKVQLYCLMSVKDSFTDFHIDFAGSSVFYHILSGSKTFFFVEPTSTHLRKYAKWSSSADQSTTFFGDEVAGKCYKVELQQGDTMLIPAGWIHAVYTPSSSVVIGGNFIHSLHIPMQYRVCDIEIETNVSPKFRFPYFEKLNWFVAYGCMERGLEYLSSLSKAELRGILALTVHLYNRQRSLKRDPQLIKEERHMIRASVPSEVAGYANGGQAGLLRDLNHLVCTVLEGSNSDNVTRTPIEHALRVPSEEEEREEDEKAMKNKPRIKLRIKLSSTTSSTNSGDEESSHGEQQVPTSATTSAPTKLKFKLPSISSIKHASSKSSKKSKRVRKHKSDMDPEVYGSGSDLDDDEELDQQLTSDEEWTEFESQIDEGFDEAKEDYEEIDDGGRLDLRSSDSEYDEESKHRTKRAAPRQRKNSGSKTPTTAKSPTIAAMPRSKQSSSETVYFGDDGEFDHPPQPVRRPSKRESDDDDEEEVVLGLGKKRKLTPMQFSSLITSSSPVSFAKPTTSTSTSSAAKKKAAIGGTAKDRIKSLLLKRR</sequence>
<protein>
    <recommendedName>
        <fullName evidence="4">[histone H3]-dimethyl-L-lysine(36) demethylase</fullName>
        <ecNumber evidence="4">1.14.11.27</ecNumber>
    </recommendedName>
    <alternativeName>
        <fullName evidence="13">[Histone-H3]-lysine-36 demethylase 1</fullName>
    </alternativeName>
</protein>
<dbReference type="GO" id="GO:0140680">
    <property type="term" value="F:histone H3K36me/H3K36me2 demethylase activity"/>
    <property type="evidence" value="ECO:0007669"/>
    <property type="project" value="UniProtKB-EC"/>
</dbReference>
<dbReference type="EMBL" id="JAAAID010000116">
    <property type="protein sequence ID" value="KAG0022225.1"/>
    <property type="molecule type" value="Genomic_DNA"/>
</dbReference>
<keyword evidence="8" id="KW-0560">Oxidoreductase</keyword>
<dbReference type="InterPro" id="IPR041070">
    <property type="entry name" value="JHD"/>
</dbReference>
<feature type="compositionally biased region" description="Low complexity" evidence="15">
    <location>
        <begin position="709"/>
        <end position="730"/>
    </location>
</feature>
<dbReference type="Pfam" id="PF02373">
    <property type="entry name" value="JmjC"/>
    <property type="match status" value="1"/>
</dbReference>
<evidence type="ECO:0000256" key="1">
    <source>
        <dbReference type="ARBA" id="ARBA00001954"/>
    </source>
</evidence>
<dbReference type="AlphaFoldDB" id="A0A9P6T3D7"/>
<evidence type="ECO:0000256" key="13">
    <source>
        <dbReference type="ARBA" id="ARBA00031083"/>
    </source>
</evidence>
<evidence type="ECO:0000256" key="15">
    <source>
        <dbReference type="SAM" id="MobiDB-lite"/>
    </source>
</evidence>
<comment type="caution">
    <text evidence="17">The sequence shown here is derived from an EMBL/GenBank/DDBJ whole genome shotgun (WGS) entry which is preliminary data.</text>
</comment>
<feature type="compositionally biased region" description="Basic residues" evidence="15">
    <location>
        <begin position="612"/>
        <end position="625"/>
    </location>
</feature>
<dbReference type="InterPro" id="IPR050690">
    <property type="entry name" value="JHDM1_Histone_Demethylase"/>
</dbReference>
<feature type="compositionally biased region" description="Acidic residues" evidence="15">
    <location>
        <begin position="553"/>
        <end position="592"/>
    </location>
</feature>
<dbReference type="SUPFAM" id="SSF51197">
    <property type="entry name" value="Clavaminate synthase-like"/>
    <property type="match status" value="1"/>
</dbReference>
<comment type="subcellular location">
    <subcellularLocation>
        <location evidence="2">Nucleus</location>
    </subcellularLocation>
</comment>
<evidence type="ECO:0000259" key="16">
    <source>
        <dbReference type="PROSITE" id="PS51184"/>
    </source>
</evidence>
<evidence type="ECO:0000256" key="14">
    <source>
        <dbReference type="ARBA" id="ARBA00047915"/>
    </source>
</evidence>
<comment type="catalytic activity">
    <reaction evidence="14">
        <text>N(6),N(6)-dimethyl-L-lysyl(36)-[histone H3] + 2 2-oxoglutarate + 2 O2 = L-lysyl(36)-[histone H3] + 2 formaldehyde + 2 succinate + 2 CO2</text>
        <dbReference type="Rhea" id="RHEA:42032"/>
        <dbReference type="Rhea" id="RHEA-COMP:9785"/>
        <dbReference type="Rhea" id="RHEA-COMP:9787"/>
        <dbReference type="ChEBI" id="CHEBI:15379"/>
        <dbReference type="ChEBI" id="CHEBI:16526"/>
        <dbReference type="ChEBI" id="CHEBI:16810"/>
        <dbReference type="ChEBI" id="CHEBI:16842"/>
        <dbReference type="ChEBI" id="CHEBI:29969"/>
        <dbReference type="ChEBI" id="CHEBI:30031"/>
        <dbReference type="ChEBI" id="CHEBI:61976"/>
        <dbReference type="EC" id="1.14.11.27"/>
    </reaction>
</comment>
<feature type="compositionally biased region" description="Polar residues" evidence="15">
    <location>
        <begin position="626"/>
        <end position="635"/>
    </location>
</feature>
<proteinExistence type="inferred from homology"/>
<keyword evidence="11" id="KW-0804">Transcription</keyword>
<name>A0A9P6T3D7_9FUNG</name>
<evidence type="ECO:0000256" key="3">
    <source>
        <dbReference type="ARBA" id="ARBA00008037"/>
    </source>
</evidence>
<feature type="compositionally biased region" description="Basic residues" evidence="15">
    <location>
        <begin position="468"/>
        <end position="477"/>
    </location>
</feature>
<feature type="compositionally biased region" description="Basic and acidic residues" evidence="15">
    <location>
        <begin position="593"/>
        <end position="603"/>
    </location>
</feature>
<evidence type="ECO:0000313" key="18">
    <source>
        <dbReference type="Proteomes" id="UP000703661"/>
    </source>
</evidence>
<feature type="region of interest" description="Disordered" evidence="15">
    <location>
        <begin position="703"/>
        <end position="730"/>
    </location>
</feature>
<dbReference type="EC" id="1.14.11.27" evidence="4"/>
<dbReference type="Proteomes" id="UP000703661">
    <property type="component" value="Unassembled WGS sequence"/>
</dbReference>
<dbReference type="Gene3D" id="2.60.120.650">
    <property type="entry name" value="Cupin"/>
    <property type="match status" value="1"/>
</dbReference>
<evidence type="ECO:0000256" key="9">
    <source>
        <dbReference type="ARBA" id="ARBA00023004"/>
    </source>
</evidence>
<evidence type="ECO:0000256" key="6">
    <source>
        <dbReference type="ARBA" id="ARBA00022853"/>
    </source>
</evidence>
<feature type="domain" description="JmjC" evidence="16">
    <location>
        <begin position="174"/>
        <end position="332"/>
    </location>
</feature>
<evidence type="ECO:0000256" key="4">
    <source>
        <dbReference type="ARBA" id="ARBA00013246"/>
    </source>
</evidence>
<feature type="compositionally biased region" description="Basic residues" evidence="15">
    <location>
        <begin position="525"/>
        <end position="540"/>
    </location>
</feature>
<evidence type="ECO:0000256" key="5">
    <source>
        <dbReference type="ARBA" id="ARBA00022723"/>
    </source>
</evidence>
<dbReference type="InterPro" id="IPR003347">
    <property type="entry name" value="JmjC_dom"/>
</dbReference>
<feature type="region of interest" description="Disordered" evidence="15">
    <location>
        <begin position="441"/>
        <end position="689"/>
    </location>
</feature>
<feature type="compositionally biased region" description="Polar residues" evidence="15">
    <location>
        <begin position="479"/>
        <end position="488"/>
    </location>
</feature>
<keyword evidence="7" id="KW-0223">Dioxygenase</keyword>
<keyword evidence="18" id="KW-1185">Reference proteome</keyword>
<accession>A0A9P6T3D7</accession>
<dbReference type="GO" id="GO:0046872">
    <property type="term" value="F:metal ion binding"/>
    <property type="evidence" value="ECO:0007669"/>
    <property type="project" value="UniProtKB-KW"/>
</dbReference>